<keyword evidence="1" id="KW-1133">Transmembrane helix</keyword>
<dbReference type="InterPro" id="IPR036514">
    <property type="entry name" value="SGNH_hydro_sf"/>
</dbReference>
<name>A0A2J6TBW1_9HELO</name>
<dbReference type="Gene3D" id="3.40.50.1110">
    <property type="entry name" value="SGNH hydrolase"/>
    <property type="match status" value="1"/>
</dbReference>
<keyword evidence="2" id="KW-0732">Signal</keyword>
<dbReference type="Pfam" id="PF00657">
    <property type="entry name" value="Lipase_GDSL"/>
    <property type="match status" value="1"/>
</dbReference>
<dbReference type="Proteomes" id="UP000235371">
    <property type="component" value="Unassembled WGS sequence"/>
</dbReference>
<dbReference type="AlphaFoldDB" id="A0A2J6TBW1"/>
<dbReference type="GeneID" id="36588258"/>
<dbReference type="SUPFAM" id="SSF52266">
    <property type="entry name" value="SGNH hydrolase"/>
    <property type="match status" value="1"/>
</dbReference>
<keyword evidence="1" id="KW-0472">Membrane</keyword>
<evidence type="ECO:0000313" key="3">
    <source>
        <dbReference type="EMBL" id="PMD60520.1"/>
    </source>
</evidence>
<reference evidence="3 4" key="1">
    <citation type="submission" date="2016-04" db="EMBL/GenBank/DDBJ databases">
        <title>A degradative enzymes factory behind the ericoid mycorrhizal symbiosis.</title>
        <authorList>
            <consortium name="DOE Joint Genome Institute"/>
            <person name="Martino E."/>
            <person name="Morin E."/>
            <person name="Grelet G."/>
            <person name="Kuo A."/>
            <person name="Kohler A."/>
            <person name="Daghino S."/>
            <person name="Barry K."/>
            <person name="Choi C."/>
            <person name="Cichocki N."/>
            <person name="Clum A."/>
            <person name="Copeland A."/>
            <person name="Hainaut M."/>
            <person name="Haridas S."/>
            <person name="Labutti K."/>
            <person name="Lindquist E."/>
            <person name="Lipzen A."/>
            <person name="Khouja H.-R."/>
            <person name="Murat C."/>
            <person name="Ohm R."/>
            <person name="Olson A."/>
            <person name="Spatafora J."/>
            <person name="Veneault-Fourrey C."/>
            <person name="Henrissat B."/>
            <person name="Grigoriev I."/>
            <person name="Martin F."/>
            <person name="Perotto S."/>
        </authorList>
    </citation>
    <scope>NUCLEOTIDE SEQUENCE [LARGE SCALE GENOMIC DNA]</scope>
    <source>
        <strain evidence="3 4">E</strain>
    </source>
</reference>
<evidence type="ECO:0000256" key="2">
    <source>
        <dbReference type="SAM" id="SignalP"/>
    </source>
</evidence>
<organism evidence="3 4">
    <name type="scientific">Hyaloscypha bicolor E</name>
    <dbReference type="NCBI Taxonomy" id="1095630"/>
    <lineage>
        <taxon>Eukaryota</taxon>
        <taxon>Fungi</taxon>
        <taxon>Dikarya</taxon>
        <taxon>Ascomycota</taxon>
        <taxon>Pezizomycotina</taxon>
        <taxon>Leotiomycetes</taxon>
        <taxon>Helotiales</taxon>
        <taxon>Hyaloscyphaceae</taxon>
        <taxon>Hyaloscypha</taxon>
        <taxon>Hyaloscypha bicolor</taxon>
    </lineage>
</organism>
<accession>A0A2J6TBW1</accession>
<dbReference type="PANTHER" id="PTHR30383">
    <property type="entry name" value="THIOESTERASE 1/PROTEASE 1/LYSOPHOSPHOLIPASE L1"/>
    <property type="match status" value="1"/>
</dbReference>
<proteinExistence type="predicted"/>
<dbReference type="CDD" id="cd01833">
    <property type="entry name" value="XynB_like"/>
    <property type="match status" value="1"/>
</dbReference>
<feature type="chain" id="PRO_5014405441" evidence="2">
    <location>
        <begin position="19"/>
        <end position="264"/>
    </location>
</feature>
<gene>
    <name evidence="3" type="ORF">K444DRAFT_612660</name>
</gene>
<dbReference type="InterPro" id="IPR051532">
    <property type="entry name" value="Ester_Hydrolysis_Enzymes"/>
</dbReference>
<feature type="transmembrane region" description="Helical" evidence="1">
    <location>
        <begin position="241"/>
        <end position="262"/>
    </location>
</feature>
<evidence type="ECO:0000313" key="4">
    <source>
        <dbReference type="Proteomes" id="UP000235371"/>
    </source>
</evidence>
<keyword evidence="4" id="KW-1185">Reference proteome</keyword>
<sequence length="264" mass="27506">MSHLLLLAITLLLSPAQAITHLRILPLGDSITWGYGSTNGSGYRAPLLTLLTSPNSTFTTSKPKITYIGSVTSGNLPPPNNANEGHVGALISQIGDYAKVPLSWNGTLEGDIVLLMAGTNDMFNANISPNGAPGRLGALIDEIVTAWPKAAVLVATLTPSAINTTQDNIEVFNGQVAGVVSKRAKAGNRTLVVSMSKVTVGMEVDGLHPDDVGYTLMAQGWYKGLLEAKSKGWVDGVASGAALMGGAGWLMWFPVVSLVLLVGV</sequence>
<dbReference type="InterPro" id="IPR001087">
    <property type="entry name" value="GDSL"/>
</dbReference>
<feature type="signal peptide" evidence="2">
    <location>
        <begin position="1"/>
        <end position="18"/>
    </location>
</feature>
<dbReference type="EMBL" id="KZ613790">
    <property type="protein sequence ID" value="PMD60520.1"/>
    <property type="molecule type" value="Genomic_DNA"/>
</dbReference>
<dbReference type="GO" id="GO:0004622">
    <property type="term" value="F:phosphatidylcholine lysophospholipase activity"/>
    <property type="evidence" value="ECO:0007669"/>
    <property type="project" value="TreeGrafter"/>
</dbReference>
<protein>
    <submittedName>
        <fullName evidence="3">Carbohydrate esterase family 3 protein</fullName>
    </submittedName>
</protein>
<dbReference type="RefSeq" id="XP_024737424.1">
    <property type="nucleotide sequence ID" value="XM_024880181.1"/>
</dbReference>
<dbReference type="InParanoid" id="A0A2J6TBW1"/>
<keyword evidence="1" id="KW-0812">Transmembrane</keyword>
<evidence type="ECO:0000256" key="1">
    <source>
        <dbReference type="SAM" id="Phobius"/>
    </source>
</evidence>
<dbReference type="PANTHER" id="PTHR30383:SF5">
    <property type="entry name" value="SGNH HYDROLASE-TYPE ESTERASE DOMAIN-CONTAINING PROTEIN"/>
    <property type="match status" value="1"/>
</dbReference>
<dbReference type="OrthoDB" id="3915838at2759"/>